<evidence type="ECO:0000313" key="8">
    <source>
        <dbReference type="Proteomes" id="UP000230423"/>
    </source>
</evidence>
<comment type="subunit">
    <text evidence="5">Interacts with HSPA5/BiP; interaction is direct. Interacts with ERN1/IRE1 (via the luminal region). Interacts with DERL1.</text>
</comment>
<dbReference type="InterPro" id="IPR036869">
    <property type="entry name" value="J_dom_sf"/>
</dbReference>
<accession>A0A2G9U271</accession>
<evidence type="ECO:0000256" key="3">
    <source>
        <dbReference type="ARBA" id="ARBA00041533"/>
    </source>
</evidence>
<evidence type="ECO:0000256" key="5">
    <source>
        <dbReference type="ARBA" id="ARBA00046365"/>
    </source>
</evidence>
<proteinExistence type="predicted"/>
<dbReference type="AlphaFoldDB" id="A0A2G9U271"/>
<dbReference type="InterPro" id="IPR001623">
    <property type="entry name" value="DnaJ_domain"/>
</dbReference>
<dbReference type="PROSITE" id="PS00636">
    <property type="entry name" value="DNAJ_1"/>
    <property type="match status" value="1"/>
</dbReference>
<sequence>MAVGSRKIEYEFLFQYHPDVAGRNAGTESKFIEITEAYECLKDPERRRIYDGGSVGRGGRYTDPSSDYRQHFGRRRENPFYSKSYTQQEYERIWEQFRRMQQEREAYDAQMRREGEKLWEQFARERATRWQQFHSR</sequence>
<dbReference type="GO" id="GO:0036503">
    <property type="term" value="P:ERAD pathway"/>
    <property type="evidence" value="ECO:0007669"/>
    <property type="project" value="TreeGrafter"/>
</dbReference>
<protein>
    <recommendedName>
        <fullName evidence="2">DnaJ homolog subfamily B member 9</fullName>
    </recommendedName>
    <alternativeName>
        <fullName evidence="3">Endoplasmic reticulum DNA J domain-containing protein 4</fullName>
    </alternativeName>
</protein>
<evidence type="ECO:0000256" key="2">
    <source>
        <dbReference type="ARBA" id="ARBA00040158"/>
    </source>
</evidence>
<dbReference type="Proteomes" id="UP000230423">
    <property type="component" value="Unassembled WGS sequence"/>
</dbReference>
<keyword evidence="8" id="KW-1185">Reference proteome</keyword>
<feature type="domain" description="J" evidence="6">
    <location>
        <begin position="1"/>
        <end position="54"/>
    </location>
</feature>
<organism evidence="7 8">
    <name type="scientific">Teladorsagia circumcincta</name>
    <name type="common">Brown stomach worm</name>
    <name type="synonym">Ostertagia circumcincta</name>
    <dbReference type="NCBI Taxonomy" id="45464"/>
    <lineage>
        <taxon>Eukaryota</taxon>
        <taxon>Metazoa</taxon>
        <taxon>Ecdysozoa</taxon>
        <taxon>Nematoda</taxon>
        <taxon>Chromadorea</taxon>
        <taxon>Rhabditida</taxon>
        <taxon>Rhabditina</taxon>
        <taxon>Rhabditomorpha</taxon>
        <taxon>Strongyloidea</taxon>
        <taxon>Trichostrongylidae</taxon>
        <taxon>Teladorsagia</taxon>
    </lineage>
</organism>
<dbReference type="SUPFAM" id="SSF46565">
    <property type="entry name" value="Chaperone J-domain"/>
    <property type="match status" value="1"/>
</dbReference>
<dbReference type="PROSITE" id="PS50076">
    <property type="entry name" value="DNAJ_2"/>
    <property type="match status" value="1"/>
</dbReference>
<dbReference type="CDD" id="cd06257">
    <property type="entry name" value="DnaJ"/>
    <property type="match status" value="1"/>
</dbReference>
<dbReference type="GO" id="GO:0051787">
    <property type="term" value="F:misfolded protein binding"/>
    <property type="evidence" value="ECO:0007669"/>
    <property type="project" value="TreeGrafter"/>
</dbReference>
<dbReference type="GO" id="GO:0005783">
    <property type="term" value="C:endoplasmic reticulum"/>
    <property type="evidence" value="ECO:0007669"/>
    <property type="project" value="TreeGrafter"/>
</dbReference>
<reference evidence="7 8" key="1">
    <citation type="submission" date="2015-09" db="EMBL/GenBank/DDBJ databases">
        <title>Draft genome of the parasitic nematode Teladorsagia circumcincta isolate WARC Sus (inbred).</title>
        <authorList>
            <person name="Mitreva M."/>
        </authorList>
    </citation>
    <scope>NUCLEOTIDE SEQUENCE [LARGE SCALE GENOMIC DNA]</scope>
    <source>
        <strain evidence="7 8">S</strain>
    </source>
</reference>
<dbReference type="PANTHER" id="PTHR44360:SF1">
    <property type="entry name" value="DNAJ HOMOLOG SUBFAMILY B MEMBER 9"/>
    <property type="match status" value="1"/>
</dbReference>
<evidence type="ECO:0000259" key="6">
    <source>
        <dbReference type="PROSITE" id="PS50076"/>
    </source>
</evidence>
<dbReference type="GO" id="GO:0051087">
    <property type="term" value="F:protein-folding chaperone binding"/>
    <property type="evidence" value="ECO:0007669"/>
    <property type="project" value="TreeGrafter"/>
</dbReference>
<dbReference type="InterPro" id="IPR051948">
    <property type="entry name" value="Hsp70_co-chaperone_J-domain"/>
</dbReference>
<name>A0A2G9U271_TELCI</name>
<dbReference type="OrthoDB" id="376357at2759"/>
<dbReference type="InterPro" id="IPR018253">
    <property type="entry name" value="DnaJ_domain_CS"/>
</dbReference>
<dbReference type="PANTHER" id="PTHR44360">
    <property type="entry name" value="DNAJ HOMOLOG SUBFAMILY B MEMBER 9"/>
    <property type="match status" value="1"/>
</dbReference>
<keyword evidence="1" id="KW-0143">Chaperone</keyword>
<evidence type="ECO:0000256" key="1">
    <source>
        <dbReference type="ARBA" id="ARBA00023186"/>
    </source>
</evidence>
<evidence type="ECO:0000256" key="4">
    <source>
        <dbReference type="ARBA" id="ARBA00045428"/>
    </source>
</evidence>
<dbReference type="EMBL" id="KZ349980">
    <property type="protein sequence ID" value="PIO64361.1"/>
    <property type="molecule type" value="Genomic_DNA"/>
</dbReference>
<evidence type="ECO:0000313" key="7">
    <source>
        <dbReference type="EMBL" id="PIO64361.1"/>
    </source>
</evidence>
<comment type="function">
    <text evidence="4">Co-chaperone for Hsp70 protein HSPA5/BiP that acts as a key repressor of the ERN1/IRE1-mediated unfolded protein response (UPR). J domain-containing co-chaperones stimulate the ATPase activity of Hsp70 proteins and are required for efficient substrate recognition by Hsp70 proteins. In the unstressed endoplasmic reticulum, interacts with the luminal region of ERN1/IRE1 and selectively recruits HSPA5/BiP: HSPA5/BiP disrupts the dimerization of the active ERN1/IRE1 luminal region, thereby inactivating ERN1/IRE1. Also involved in endoplasmic reticulum-associated degradation (ERAD) of misfolded proteins. Required for survival of B-cell progenitors and normal antibody production.</text>
</comment>
<dbReference type="Pfam" id="PF00226">
    <property type="entry name" value="DnaJ"/>
    <property type="match status" value="1"/>
</dbReference>
<gene>
    <name evidence="7" type="ORF">TELCIR_14017</name>
</gene>
<dbReference type="Gene3D" id="1.10.287.110">
    <property type="entry name" value="DnaJ domain"/>
    <property type="match status" value="1"/>
</dbReference>